<reference evidence="1" key="1">
    <citation type="submission" date="2025-08" db="UniProtKB">
        <authorList>
            <consortium name="RefSeq"/>
        </authorList>
    </citation>
    <scope>IDENTIFICATION</scope>
    <source>
        <tissue evidence="1">Muscle</tissue>
    </source>
</reference>
<gene>
    <name evidence="1" type="primary">LOC109050772</name>
</gene>
<evidence type="ECO:0000313" key="1">
    <source>
        <dbReference type="RefSeq" id="XP_042571604.1"/>
    </source>
</evidence>
<dbReference type="GO" id="GO:0046085">
    <property type="term" value="P:adenosine metabolic process"/>
    <property type="evidence" value="ECO:0007669"/>
    <property type="project" value="TreeGrafter"/>
</dbReference>
<dbReference type="GO" id="GO:0000166">
    <property type="term" value="F:nucleotide binding"/>
    <property type="evidence" value="ECO:0007669"/>
    <property type="project" value="InterPro"/>
</dbReference>
<protein>
    <submittedName>
        <fullName evidence="1">Cytosolic 5'-nucleotidase 1B isoform X2</fullName>
    </submittedName>
</protein>
<accession>A0A9Q9VUX3</accession>
<dbReference type="GO" id="GO:0008253">
    <property type="term" value="F:5'-nucleotidase activity"/>
    <property type="evidence" value="ECO:0007669"/>
    <property type="project" value="InterPro"/>
</dbReference>
<dbReference type="InterPro" id="IPR010394">
    <property type="entry name" value="5-nucleotidase"/>
</dbReference>
<dbReference type="RefSeq" id="XP_042571604.1">
    <property type="nucleotide sequence ID" value="XM_042715670.1"/>
</dbReference>
<dbReference type="PANTHER" id="PTHR31367:SF3">
    <property type="entry name" value="CYTOSOLIC 5'-NUCLEOTIDASE 1A"/>
    <property type="match status" value="1"/>
</dbReference>
<dbReference type="AlphaFoldDB" id="A0A9Q9VUX3"/>
<dbReference type="GO" id="GO:0000287">
    <property type="term" value="F:magnesium ion binding"/>
    <property type="evidence" value="ECO:0007669"/>
    <property type="project" value="InterPro"/>
</dbReference>
<organism evidence="1">
    <name type="scientific">Cyprinus carpio</name>
    <name type="common">Common carp</name>
    <dbReference type="NCBI Taxonomy" id="7962"/>
    <lineage>
        <taxon>Eukaryota</taxon>
        <taxon>Metazoa</taxon>
        <taxon>Chordata</taxon>
        <taxon>Craniata</taxon>
        <taxon>Vertebrata</taxon>
        <taxon>Euteleostomi</taxon>
        <taxon>Actinopterygii</taxon>
        <taxon>Neopterygii</taxon>
        <taxon>Teleostei</taxon>
        <taxon>Ostariophysi</taxon>
        <taxon>Cypriniformes</taxon>
        <taxon>Cyprinidae</taxon>
        <taxon>Cyprininae</taxon>
        <taxon>Cyprinus</taxon>
    </lineage>
</organism>
<sequence>MEDEKNRTGPLMIALQYNDLFDLDSISASTNTEDALPKGRAVAFVKAVQTVNERLVEQNKSESLLFEVILIAKECSEEIKMKIVESVKYYGLEIGKFFFFKKEELINTLQSNKVKLFLSTDRDDVCEALHTGIPAALLYEQSDDHVLSQLKVIFSDLHEGIRRSDRSDEEEVWAREQPSLHLCFNSMGLYKRLCVCPENSSGMGSGCGRGVLSGWSSLQPHTSCN</sequence>
<dbReference type="Pfam" id="PF06189">
    <property type="entry name" value="5-nucleotidase"/>
    <property type="match status" value="1"/>
</dbReference>
<dbReference type="PANTHER" id="PTHR31367">
    <property type="entry name" value="CYTOSOLIC 5'-NUCLEOTIDASE 1 FAMILY MEMBER"/>
    <property type="match status" value="1"/>
</dbReference>
<dbReference type="GO" id="GO:0009117">
    <property type="term" value="P:nucleotide metabolic process"/>
    <property type="evidence" value="ECO:0007669"/>
    <property type="project" value="InterPro"/>
</dbReference>
<dbReference type="Proteomes" id="UP001155660">
    <property type="component" value="Chromosome A25"/>
</dbReference>
<dbReference type="GeneID" id="109050772"/>
<dbReference type="GO" id="GO:0005829">
    <property type="term" value="C:cytosol"/>
    <property type="evidence" value="ECO:0007669"/>
    <property type="project" value="TreeGrafter"/>
</dbReference>
<name>A0A9Q9VUX3_CYPCA</name>
<proteinExistence type="predicted"/>